<dbReference type="EMBL" id="JACHHU010000069">
    <property type="protein sequence ID" value="MBB6545204.1"/>
    <property type="molecule type" value="Genomic_DNA"/>
</dbReference>
<protein>
    <submittedName>
        <fullName evidence="2">Phosphotransferase system glucose/maltose/N-acetylglucosamine-specific IIC component</fullName>
    </submittedName>
</protein>
<dbReference type="AlphaFoldDB" id="A0A7X0TVJ1"/>
<comment type="caution">
    <text evidence="2">The sequence shown here is derived from an EMBL/GenBank/DDBJ whole genome shotgun (WGS) entry which is preliminary data.</text>
</comment>
<evidence type="ECO:0000313" key="2">
    <source>
        <dbReference type="EMBL" id="MBB6545204.1"/>
    </source>
</evidence>
<keyword evidence="3" id="KW-1185">Reference proteome</keyword>
<sequence length="98" mass="10920">MNKTTSNAAFLKGLRYMFWFTLAVLSALFILSVGISADEKLKLTNVLLGYIGVVMTSLVIAFLVAYSGIKKSIEEGESSDTDIFRKNGKLNLNFFKRE</sequence>
<evidence type="ECO:0000256" key="1">
    <source>
        <dbReference type="SAM" id="Phobius"/>
    </source>
</evidence>
<keyword evidence="1" id="KW-1133">Transmembrane helix</keyword>
<accession>A0A7X0TVJ1</accession>
<gene>
    <name evidence="2" type="ORF">HNQ55_003753</name>
</gene>
<feature type="transmembrane region" description="Helical" evidence="1">
    <location>
        <begin position="47"/>
        <end position="69"/>
    </location>
</feature>
<organism evidence="2 3">
    <name type="scientific">Thalassotalea piscium</name>
    <dbReference type="NCBI Taxonomy" id="1230533"/>
    <lineage>
        <taxon>Bacteria</taxon>
        <taxon>Pseudomonadati</taxon>
        <taxon>Pseudomonadota</taxon>
        <taxon>Gammaproteobacteria</taxon>
        <taxon>Alteromonadales</taxon>
        <taxon>Colwelliaceae</taxon>
        <taxon>Thalassotalea</taxon>
    </lineage>
</organism>
<keyword evidence="1" id="KW-0812">Transmembrane</keyword>
<dbReference type="GO" id="GO:0016740">
    <property type="term" value="F:transferase activity"/>
    <property type="evidence" value="ECO:0007669"/>
    <property type="project" value="UniProtKB-KW"/>
</dbReference>
<dbReference type="RefSeq" id="WP_184426959.1">
    <property type="nucleotide sequence ID" value="NZ_AP027362.1"/>
</dbReference>
<keyword evidence="1" id="KW-0472">Membrane</keyword>
<keyword evidence="2" id="KW-0808">Transferase</keyword>
<dbReference type="Proteomes" id="UP000537141">
    <property type="component" value="Unassembled WGS sequence"/>
</dbReference>
<name>A0A7X0TVJ1_9GAMM</name>
<proteinExistence type="predicted"/>
<reference evidence="2 3" key="1">
    <citation type="submission" date="2020-08" db="EMBL/GenBank/DDBJ databases">
        <title>Genomic Encyclopedia of Type Strains, Phase IV (KMG-IV): sequencing the most valuable type-strain genomes for metagenomic binning, comparative biology and taxonomic classification.</title>
        <authorList>
            <person name="Goeker M."/>
        </authorList>
    </citation>
    <scope>NUCLEOTIDE SEQUENCE [LARGE SCALE GENOMIC DNA]</scope>
    <source>
        <strain evidence="2 3">DSM 26287</strain>
    </source>
</reference>
<evidence type="ECO:0000313" key="3">
    <source>
        <dbReference type="Proteomes" id="UP000537141"/>
    </source>
</evidence>